<organism evidence="2 3">
    <name type="scientific">Syntrophomonas wolfei</name>
    <dbReference type="NCBI Taxonomy" id="863"/>
    <lineage>
        <taxon>Bacteria</taxon>
        <taxon>Bacillati</taxon>
        <taxon>Bacillota</taxon>
        <taxon>Clostridia</taxon>
        <taxon>Eubacteriales</taxon>
        <taxon>Syntrophomonadaceae</taxon>
        <taxon>Syntrophomonas</taxon>
    </lineage>
</organism>
<dbReference type="Pfam" id="PF20695">
    <property type="entry name" value="UbiD_N"/>
    <property type="match status" value="1"/>
</dbReference>
<dbReference type="GO" id="GO:0005829">
    <property type="term" value="C:cytosol"/>
    <property type="evidence" value="ECO:0007669"/>
    <property type="project" value="TreeGrafter"/>
</dbReference>
<dbReference type="PANTHER" id="PTHR30108">
    <property type="entry name" value="3-OCTAPRENYL-4-HYDROXYBENZOATE CARBOXY-LYASE-RELATED"/>
    <property type="match status" value="1"/>
</dbReference>
<dbReference type="InterPro" id="IPR049383">
    <property type="entry name" value="UbiD-like_N"/>
</dbReference>
<protein>
    <submittedName>
        <fullName evidence="2">Menaquinone biosynthesis decarboxylase</fullName>
    </submittedName>
</protein>
<name>A0A354YZD7_9FIRM</name>
<evidence type="ECO:0000259" key="1">
    <source>
        <dbReference type="Pfam" id="PF20695"/>
    </source>
</evidence>
<proteinExistence type="predicted"/>
<dbReference type="GO" id="GO:0008694">
    <property type="term" value="F:4-hydroxy-3-polyprenylbenzoate decarboxylase activity"/>
    <property type="evidence" value="ECO:0007669"/>
    <property type="project" value="TreeGrafter"/>
</dbReference>
<dbReference type="GO" id="GO:0006744">
    <property type="term" value="P:ubiquinone biosynthetic process"/>
    <property type="evidence" value="ECO:0007669"/>
    <property type="project" value="TreeGrafter"/>
</dbReference>
<accession>A0A354YZD7</accession>
<comment type="caution">
    <text evidence="2">The sequence shown here is derived from an EMBL/GenBank/DDBJ whole genome shotgun (WGS) entry which is preliminary data.</text>
</comment>
<reference evidence="2 3" key="1">
    <citation type="journal article" date="2018" name="Nat. Biotechnol.">
        <title>A standardized bacterial taxonomy based on genome phylogeny substantially revises the tree of life.</title>
        <authorList>
            <person name="Parks D.H."/>
            <person name="Chuvochina M."/>
            <person name="Waite D.W."/>
            <person name="Rinke C."/>
            <person name="Skarshewski A."/>
            <person name="Chaumeil P.A."/>
            <person name="Hugenholtz P."/>
        </authorList>
    </citation>
    <scope>NUCLEOTIDE SEQUENCE [LARGE SCALE GENOMIC DNA]</scope>
    <source>
        <strain evidence="2">UBA10948</strain>
    </source>
</reference>
<evidence type="ECO:0000313" key="3">
    <source>
        <dbReference type="Proteomes" id="UP000263273"/>
    </source>
</evidence>
<dbReference type="EMBL" id="DNZF01000252">
    <property type="protein sequence ID" value="HBK54574.1"/>
    <property type="molecule type" value="Genomic_DNA"/>
</dbReference>
<feature type="domain" description="3-octaprenyl-4-hydroxybenzoate carboxy-lyase-like N-terminal" evidence="1">
    <location>
        <begin position="10"/>
        <end position="78"/>
    </location>
</feature>
<dbReference type="Proteomes" id="UP000263273">
    <property type="component" value="Unassembled WGS sequence"/>
</dbReference>
<sequence>MAYKDLQEFIQVLESAGELKRITVEVDPELEITEITDRVSKNYGPALLFEKAKGSDMPVLINAFGSEKRMALSLQVDKLD</sequence>
<dbReference type="PANTHER" id="PTHR30108:SF17">
    <property type="entry name" value="FERULIC ACID DECARBOXYLASE 1"/>
    <property type="match status" value="1"/>
</dbReference>
<dbReference type="SUPFAM" id="SSF50475">
    <property type="entry name" value="FMN-binding split barrel"/>
    <property type="match status" value="1"/>
</dbReference>
<dbReference type="InterPro" id="IPR002830">
    <property type="entry name" value="UbiD"/>
</dbReference>
<gene>
    <name evidence="2" type="ORF">DDZ44_11620</name>
</gene>
<feature type="non-terminal residue" evidence="2">
    <location>
        <position position="80"/>
    </location>
</feature>
<evidence type="ECO:0000313" key="2">
    <source>
        <dbReference type="EMBL" id="HBK54574.1"/>
    </source>
</evidence>
<dbReference type="AlphaFoldDB" id="A0A354YZD7"/>